<dbReference type="Pfam" id="PF01943">
    <property type="entry name" value="Polysacc_synt"/>
    <property type="match status" value="1"/>
</dbReference>
<proteinExistence type="predicted"/>
<feature type="transmembrane region" description="Helical" evidence="6">
    <location>
        <begin position="357"/>
        <end position="379"/>
    </location>
</feature>
<feature type="transmembrane region" description="Helical" evidence="6">
    <location>
        <begin position="145"/>
        <end position="163"/>
    </location>
</feature>
<evidence type="ECO:0000256" key="3">
    <source>
        <dbReference type="ARBA" id="ARBA00022692"/>
    </source>
</evidence>
<accession>C1J9I6</accession>
<dbReference type="InterPro" id="IPR002797">
    <property type="entry name" value="Polysacc_synth"/>
</dbReference>
<feature type="transmembrane region" description="Helical" evidence="6">
    <location>
        <begin position="115"/>
        <end position="133"/>
    </location>
</feature>
<evidence type="ECO:0000256" key="6">
    <source>
        <dbReference type="SAM" id="Phobius"/>
    </source>
</evidence>
<gene>
    <name evidence="7" type="primary">wzx</name>
</gene>
<dbReference type="GO" id="GO:0005886">
    <property type="term" value="C:plasma membrane"/>
    <property type="evidence" value="ECO:0007669"/>
    <property type="project" value="UniProtKB-SubCell"/>
</dbReference>
<keyword evidence="5 6" id="KW-0472">Membrane</keyword>
<comment type="subcellular location">
    <subcellularLocation>
        <location evidence="1">Cell membrane</location>
        <topology evidence="1">Multi-pass membrane protein</topology>
    </subcellularLocation>
</comment>
<keyword evidence="4 6" id="KW-1133">Transmembrane helix</keyword>
<feature type="transmembrane region" description="Helical" evidence="6">
    <location>
        <begin position="385"/>
        <end position="404"/>
    </location>
</feature>
<dbReference type="InterPro" id="IPR050833">
    <property type="entry name" value="Poly_Biosynth_Transport"/>
</dbReference>
<evidence type="ECO:0000256" key="1">
    <source>
        <dbReference type="ARBA" id="ARBA00004651"/>
    </source>
</evidence>
<evidence type="ECO:0000256" key="4">
    <source>
        <dbReference type="ARBA" id="ARBA00022989"/>
    </source>
</evidence>
<feature type="transmembrane region" description="Helical" evidence="6">
    <location>
        <begin position="442"/>
        <end position="463"/>
    </location>
</feature>
<reference evidence="7" key="1">
    <citation type="journal article" date="2007" name="Appl. Environ. Microbiol.">
        <title>Impact of environmental and genetic factors on biofilm formation by the probiotic strain Lactobacillus rhamnosus GG.</title>
        <authorList>
            <person name="Lebeer S."/>
            <person name="Verhoeven T.L."/>
            <person name="Perea Velez M."/>
            <person name="Vanderleyden J."/>
            <person name="De Keersmaecker S.C."/>
        </authorList>
    </citation>
    <scope>NUCLEOTIDE SEQUENCE</scope>
    <source>
        <strain evidence="7">GG</strain>
    </source>
</reference>
<evidence type="ECO:0000256" key="5">
    <source>
        <dbReference type="ARBA" id="ARBA00023136"/>
    </source>
</evidence>
<dbReference type="CDD" id="cd13128">
    <property type="entry name" value="MATE_Wzx_like"/>
    <property type="match status" value="1"/>
</dbReference>
<name>C1J9I6_LACRH</name>
<evidence type="ECO:0000313" key="7">
    <source>
        <dbReference type="EMBL" id="ACN94850.1"/>
    </source>
</evidence>
<organism evidence="7">
    <name type="scientific">Lacticaseibacillus rhamnosus</name>
    <name type="common">Lactobacillus rhamnosus</name>
    <dbReference type="NCBI Taxonomy" id="47715"/>
    <lineage>
        <taxon>Bacteria</taxon>
        <taxon>Bacillati</taxon>
        <taxon>Bacillota</taxon>
        <taxon>Bacilli</taxon>
        <taxon>Lactobacillales</taxon>
        <taxon>Lactobacillaceae</taxon>
        <taxon>Lacticaseibacillus</taxon>
    </lineage>
</organism>
<feature type="transmembrane region" description="Helical" evidence="6">
    <location>
        <begin position="416"/>
        <end position="436"/>
    </location>
</feature>
<dbReference type="AlphaFoldDB" id="C1J9I6"/>
<evidence type="ECO:0000256" key="2">
    <source>
        <dbReference type="ARBA" id="ARBA00022475"/>
    </source>
</evidence>
<feature type="transmembrane region" description="Helical" evidence="6">
    <location>
        <begin position="251"/>
        <end position="271"/>
    </location>
</feature>
<dbReference type="PANTHER" id="PTHR30250">
    <property type="entry name" value="PST FAMILY PREDICTED COLANIC ACID TRANSPORTER"/>
    <property type="match status" value="1"/>
</dbReference>
<sequence>MIGELYDSSKELFMEYGVSGFVLLLPIITIPYVSRVLGPTGIGINAYTNSVVQYFILFGTLGITVYGNREVAYERDDPQKLSNVFWELTFLKFLTTGVAVIAYLTFIFLSKQYRVFYLIQGSLLLASAIDVSWFFQGLEEFRITVVRNTFVKIISLVLIFTLVRTKNDLWIYVLILGGSQLIGNLTLIPYLTRYVKWPVLRKMRLGRHLKPTIGMFIPQIASQIYLQVNKTMLGAYIGVEAAGYYDNSDKIIKILLAIVTATGTVLLPHVAHSFARGDRKAVFSSLSKSMHFILLLAFPMSAGLASISPVFTNVFFGIKFSAVAVLLAIESLVIILVGISNAIGIQYLLPTNQTRPFTVSVALGAIVNIFLNIPMILLWGTVGAMTATVISEAAVTAYQLVYVRKQMDISLLFTETWKYLLSASLMGAYIFWYMHFMPFGNMVKLVTTILLGTIIYILILLLLKPRHLIEMVSSIRQR</sequence>
<protein>
    <submittedName>
        <fullName evidence="7">Wzx</fullName>
    </submittedName>
</protein>
<feature type="transmembrane region" description="Helical" evidence="6">
    <location>
        <begin position="46"/>
        <end position="67"/>
    </location>
</feature>
<keyword evidence="2" id="KW-1003">Cell membrane</keyword>
<feature type="transmembrane region" description="Helical" evidence="6">
    <location>
        <begin position="88"/>
        <end position="109"/>
    </location>
</feature>
<keyword evidence="3 6" id="KW-0812">Transmembrane</keyword>
<feature type="transmembrane region" description="Helical" evidence="6">
    <location>
        <begin position="169"/>
        <end position="192"/>
    </location>
</feature>
<feature type="transmembrane region" description="Helical" evidence="6">
    <location>
        <begin position="12"/>
        <end position="34"/>
    </location>
</feature>
<feature type="transmembrane region" description="Helical" evidence="6">
    <location>
        <begin position="322"/>
        <end position="345"/>
    </location>
</feature>
<dbReference type="EMBL" id="FJ428614">
    <property type="protein sequence ID" value="ACN94850.1"/>
    <property type="molecule type" value="Genomic_DNA"/>
</dbReference>
<feature type="transmembrane region" description="Helical" evidence="6">
    <location>
        <begin position="292"/>
        <end position="316"/>
    </location>
</feature>
<dbReference type="PANTHER" id="PTHR30250:SF11">
    <property type="entry name" value="O-ANTIGEN TRANSPORTER-RELATED"/>
    <property type="match status" value="1"/>
</dbReference>
<reference evidence="7" key="2">
    <citation type="journal article" date="2009" name="Appl. Environ. Microbiol.">
        <title>Identification of a Gene Cluster for the Biosynthesis of a Long, Galactose-Rich Exopolysaccharide in Lactobacillus rhamnosus GG and Functional Analysis of the Priming Glycosyltransferase.</title>
        <authorList>
            <person name="Lebeer S."/>
            <person name="Verhoeven T.L."/>
            <person name="Francius G."/>
            <person name="Schoofs G."/>
            <person name="Lambrichts I."/>
            <person name="Dufrene Y."/>
            <person name="Vanderleyden J."/>
            <person name="De Keersmaecker S.C."/>
        </authorList>
    </citation>
    <scope>NUCLEOTIDE SEQUENCE</scope>
    <source>
        <strain evidence="7">GG</strain>
    </source>
</reference>